<proteinExistence type="inferred from homology"/>
<dbReference type="InterPro" id="IPR003439">
    <property type="entry name" value="ABC_transporter-like_ATP-bd"/>
</dbReference>
<evidence type="ECO:0000313" key="6">
    <source>
        <dbReference type="EMBL" id="PKG23362.1"/>
    </source>
</evidence>
<dbReference type="PANTHER" id="PTHR42734">
    <property type="entry name" value="METAL TRANSPORT SYSTEM ATP-BINDING PROTEIN TM_0124-RELATED"/>
    <property type="match status" value="1"/>
</dbReference>
<dbReference type="PANTHER" id="PTHR42734:SF5">
    <property type="entry name" value="IRON TRANSPORT SYSTEM ATP-BINDING PROTEIN HI_0361-RELATED"/>
    <property type="match status" value="1"/>
</dbReference>
<dbReference type="InterPro" id="IPR050153">
    <property type="entry name" value="Metal_Ion_Import_ABC"/>
</dbReference>
<dbReference type="FunFam" id="3.40.50.300:FF:000134">
    <property type="entry name" value="Iron-enterobactin ABC transporter ATP-binding protein"/>
    <property type="match status" value="1"/>
</dbReference>
<evidence type="ECO:0000259" key="5">
    <source>
        <dbReference type="PROSITE" id="PS50893"/>
    </source>
</evidence>
<evidence type="ECO:0000256" key="3">
    <source>
        <dbReference type="ARBA" id="ARBA00022741"/>
    </source>
</evidence>
<dbReference type="GO" id="GO:0016887">
    <property type="term" value="F:ATP hydrolysis activity"/>
    <property type="evidence" value="ECO:0007669"/>
    <property type="project" value="InterPro"/>
</dbReference>
<sequence length="258" mass="29264">MEMEIIRVKDLAVSYKGNPALFDLSVELESGRLIGIVGPNGAGKSTFMKALLELTPKDKGEVEIFQEPVKKNKKRIAYVPQRSNIDWTFPITVIDTVLLGTYPLLGLFHRPGKKEKAWAYECLKRVGMEAYAKRQIGELSGGQQQRVFMARALAQKPQLYLLDEPFVGIDMASEEVIVRILKELKGEGNTVVVVHHDLSKVEKYFDDLVLLNKTIIKAGPVCEVFKREHIMQAYEAEFQFQSFLQEETFQQSVNAEQV</sequence>
<dbReference type="InterPro" id="IPR027417">
    <property type="entry name" value="P-loop_NTPase"/>
</dbReference>
<dbReference type="CDD" id="cd03235">
    <property type="entry name" value="ABC_Metallic_Cations"/>
    <property type="match status" value="1"/>
</dbReference>
<organism evidence="6 7">
    <name type="scientific">Niallia nealsonii</name>
    <dbReference type="NCBI Taxonomy" id="115979"/>
    <lineage>
        <taxon>Bacteria</taxon>
        <taxon>Bacillati</taxon>
        <taxon>Bacillota</taxon>
        <taxon>Bacilli</taxon>
        <taxon>Bacillales</taxon>
        <taxon>Bacillaceae</taxon>
        <taxon>Niallia</taxon>
    </lineage>
</organism>
<dbReference type="SMART" id="SM00382">
    <property type="entry name" value="AAA"/>
    <property type="match status" value="1"/>
</dbReference>
<dbReference type="OrthoDB" id="9806726at2"/>
<dbReference type="Pfam" id="PF00005">
    <property type="entry name" value="ABC_tran"/>
    <property type="match status" value="1"/>
</dbReference>
<dbReference type="Gene3D" id="3.40.50.300">
    <property type="entry name" value="P-loop containing nucleotide triphosphate hydrolases"/>
    <property type="match status" value="1"/>
</dbReference>
<dbReference type="EMBL" id="PISE01000025">
    <property type="protein sequence ID" value="PKG23362.1"/>
    <property type="molecule type" value="Genomic_DNA"/>
</dbReference>
<keyword evidence="4" id="KW-0067">ATP-binding</keyword>
<keyword evidence="3" id="KW-0547">Nucleotide-binding</keyword>
<dbReference type="PROSITE" id="PS00211">
    <property type="entry name" value="ABC_TRANSPORTER_1"/>
    <property type="match status" value="1"/>
</dbReference>
<dbReference type="PROSITE" id="PS50893">
    <property type="entry name" value="ABC_TRANSPORTER_2"/>
    <property type="match status" value="1"/>
</dbReference>
<gene>
    <name evidence="6" type="ORF">CWS01_12150</name>
</gene>
<keyword evidence="2" id="KW-0813">Transport</keyword>
<name>A0A2N0Z1I2_9BACI</name>
<evidence type="ECO:0000256" key="2">
    <source>
        <dbReference type="ARBA" id="ARBA00022448"/>
    </source>
</evidence>
<comment type="caution">
    <text evidence="6">The sequence shown here is derived from an EMBL/GenBank/DDBJ whole genome shotgun (WGS) entry which is preliminary data.</text>
</comment>
<dbReference type="GO" id="GO:0005524">
    <property type="term" value="F:ATP binding"/>
    <property type="evidence" value="ECO:0007669"/>
    <property type="project" value="UniProtKB-KW"/>
</dbReference>
<dbReference type="AlphaFoldDB" id="A0A2N0Z1I2"/>
<keyword evidence="7" id="KW-1185">Reference proteome</keyword>
<reference evidence="6 7" key="1">
    <citation type="journal article" date="2003" name="Int. J. Syst. Evol. Microbiol.">
        <title>Bacillus nealsonii sp. nov., isolated from a spacecraft-assembly facility, whose spores are gamma-radiation resistant.</title>
        <authorList>
            <person name="Venkateswaran K."/>
            <person name="Kempf M."/>
            <person name="Chen F."/>
            <person name="Satomi M."/>
            <person name="Nicholson W."/>
            <person name="Kern R."/>
        </authorList>
    </citation>
    <scope>NUCLEOTIDE SEQUENCE [LARGE SCALE GENOMIC DNA]</scope>
    <source>
        <strain evidence="6 7">FO-92</strain>
    </source>
</reference>
<feature type="domain" description="ABC transporter" evidence="5">
    <location>
        <begin position="6"/>
        <end position="238"/>
    </location>
</feature>
<dbReference type="InterPro" id="IPR017871">
    <property type="entry name" value="ABC_transporter-like_CS"/>
</dbReference>
<evidence type="ECO:0000256" key="1">
    <source>
        <dbReference type="ARBA" id="ARBA00005417"/>
    </source>
</evidence>
<protein>
    <submittedName>
        <fullName evidence="6">Manganese transporter</fullName>
    </submittedName>
</protein>
<dbReference type="Proteomes" id="UP000233375">
    <property type="component" value="Unassembled WGS sequence"/>
</dbReference>
<dbReference type="InterPro" id="IPR003593">
    <property type="entry name" value="AAA+_ATPase"/>
</dbReference>
<accession>A0A2N0Z1I2</accession>
<dbReference type="SUPFAM" id="SSF52540">
    <property type="entry name" value="P-loop containing nucleoside triphosphate hydrolases"/>
    <property type="match status" value="1"/>
</dbReference>
<evidence type="ECO:0000256" key="4">
    <source>
        <dbReference type="ARBA" id="ARBA00022840"/>
    </source>
</evidence>
<evidence type="ECO:0000313" key="7">
    <source>
        <dbReference type="Proteomes" id="UP000233375"/>
    </source>
</evidence>
<comment type="similarity">
    <text evidence="1">Belongs to the ABC transporter superfamily.</text>
</comment>